<evidence type="ECO:0000256" key="2">
    <source>
        <dbReference type="ARBA" id="ARBA00022448"/>
    </source>
</evidence>
<dbReference type="FunFam" id="1.20.1250.20:FF:000018">
    <property type="entry name" value="MFS transporter permease"/>
    <property type="match status" value="1"/>
</dbReference>
<accession>A0A858RDA5</accession>
<feature type="transmembrane region" description="Helical" evidence="6">
    <location>
        <begin position="151"/>
        <end position="174"/>
    </location>
</feature>
<evidence type="ECO:0000313" key="8">
    <source>
        <dbReference type="EMBL" id="QJE94712.1"/>
    </source>
</evidence>
<dbReference type="RefSeq" id="WP_169452933.1">
    <property type="nucleotide sequence ID" value="NZ_CP051774.1"/>
</dbReference>
<name>A0A858RDA5_9BACT</name>
<feature type="transmembrane region" description="Helical" evidence="6">
    <location>
        <begin position="116"/>
        <end position="139"/>
    </location>
</feature>
<dbReference type="PROSITE" id="PS50850">
    <property type="entry name" value="MFS"/>
    <property type="match status" value="1"/>
</dbReference>
<evidence type="ECO:0000256" key="6">
    <source>
        <dbReference type="SAM" id="Phobius"/>
    </source>
</evidence>
<organism evidence="8 9">
    <name type="scientific">Luteolibacter luteus</name>
    <dbReference type="NCBI Taxonomy" id="2728835"/>
    <lineage>
        <taxon>Bacteria</taxon>
        <taxon>Pseudomonadati</taxon>
        <taxon>Verrucomicrobiota</taxon>
        <taxon>Verrucomicrobiia</taxon>
        <taxon>Verrucomicrobiales</taxon>
        <taxon>Verrucomicrobiaceae</taxon>
        <taxon>Luteolibacter</taxon>
    </lineage>
</organism>
<sequence>MENPALTEAEQRAVLSKVTWRLVPLLFFCYIIAYIDRINVGFAKSHLEPVLGVDPKIFGEVFGTGAGLFFIGYFIFEVPSNLALQKFGARIWIARIMILWGIVSMFFVFLNGVKMFYIMRFLLGAAEAGFFPGVILYLTYWYPAKERAKTVALFALGGIAAGIIGSPISGALLHMDGLMGIAGWKWLFFIEAVPAIVMGLVVLFILPNGPGDARWLSPAEKGWLLAKLGNEAKHDSGKKEKRLRDAFTSGRVWLLCLLYFLINVAGYGYEFWLPSITKRLSGSEDFVVGLINMVPYVVAGIAMTLVGRASDQRGDRKSFVAGAGLVAAIGFAGAAFAQNPWLAMLGLVIALAGQKSTLGPFWALGTSYLSGTAAAGGIALINSVGNLGGYFGPQLVGKIKDKTGSETTALLYLGGALLFLSIVALFLPSSRPATAPVALRSESE</sequence>
<feature type="transmembrane region" description="Helical" evidence="6">
    <location>
        <begin position="88"/>
        <end position="110"/>
    </location>
</feature>
<dbReference type="InterPro" id="IPR036259">
    <property type="entry name" value="MFS_trans_sf"/>
</dbReference>
<keyword evidence="9" id="KW-1185">Reference proteome</keyword>
<comment type="subcellular location">
    <subcellularLocation>
        <location evidence="1">Membrane</location>
        <topology evidence="1">Multi-pass membrane protein</topology>
    </subcellularLocation>
</comment>
<keyword evidence="5 6" id="KW-0472">Membrane</keyword>
<keyword evidence="2" id="KW-0813">Transport</keyword>
<feature type="transmembrane region" description="Helical" evidence="6">
    <location>
        <begin position="409"/>
        <end position="427"/>
    </location>
</feature>
<feature type="transmembrane region" description="Helical" evidence="6">
    <location>
        <begin position="18"/>
        <end position="37"/>
    </location>
</feature>
<gene>
    <name evidence="8" type="ORF">HHL09_02595</name>
</gene>
<dbReference type="GO" id="GO:0022857">
    <property type="term" value="F:transmembrane transporter activity"/>
    <property type="evidence" value="ECO:0007669"/>
    <property type="project" value="InterPro"/>
</dbReference>
<dbReference type="SUPFAM" id="SSF103473">
    <property type="entry name" value="MFS general substrate transporter"/>
    <property type="match status" value="1"/>
</dbReference>
<feature type="transmembrane region" description="Helical" evidence="6">
    <location>
        <begin position="289"/>
        <end position="307"/>
    </location>
</feature>
<feature type="transmembrane region" description="Helical" evidence="6">
    <location>
        <begin position="57"/>
        <end position="76"/>
    </location>
</feature>
<evidence type="ECO:0000313" key="9">
    <source>
        <dbReference type="Proteomes" id="UP000501812"/>
    </source>
</evidence>
<evidence type="ECO:0000256" key="4">
    <source>
        <dbReference type="ARBA" id="ARBA00022989"/>
    </source>
</evidence>
<evidence type="ECO:0000259" key="7">
    <source>
        <dbReference type="PROSITE" id="PS50850"/>
    </source>
</evidence>
<dbReference type="PANTHER" id="PTHR43791">
    <property type="entry name" value="PERMEASE-RELATED"/>
    <property type="match status" value="1"/>
</dbReference>
<dbReference type="AlphaFoldDB" id="A0A858RDA5"/>
<dbReference type="GO" id="GO:0005886">
    <property type="term" value="C:plasma membrane"/>
    <property type="evidence" value="ECO:0007669"/>
    <property type="project" value="TreeGrafter"/>
</dbReference>
<feature type="transmembrane region" description="Helical" evidence="6">
    <location>
        <begin position="186"/>
        <end position="206"/>
    </location>
</feature>
<dbReference type="Proteomes" id="UP000501812">
    <property type="component" value="Chromosome"/>
</dbReference>
<reference evidence="8 9" key="1">
    <citation type="submission" date="2020-04" db="EMBL/GenBank/DDBJ databases">
        <title>Luteolibacter sp. G-1-1-1 isolated from soil.</title>
        <authorList>
            <person name="Dahal R.H."/>
        </authorList>
    </citation>
    <scope>NUCLEOTIDE SEQUENCE [LARGE SCALE GENOMIC DNA]</scope>
    <source>
        <strain evidence="8 9">G-1-1-1</strain>
    </source>
</reference>
<feature type="transmembrane region" description="Helical" evidence="6">
    <location>
        <begin position="319"/>
        <end position="341"/>
    </location>
</feature>
<evidence type="ECO:0000256" key="1">
    <source>
        <dbReference type="ARBA" id="ARBA00004141"/>
    </source>
</evidence>
<dbReference type="Gene3D" id="1.20.1250.20">
    <property type="entry name" value="MFS general substrate transporter like domains"/>
    <property type="match status" value="2"/>
</dbReference>
<evidence type="ECO:0000256" key="3">
    <source>
        <dbReference type="ARBA" id="ARBA00022692"/>
    </source>
</evidence>
<dbReference type="InterPro" id="IPR011701">
    <property type="entry name" value="MFS"/>
</dbReference>
<keyword evidence="3 6" id="KW-0812">Transmembrane</keyword>
<dbReference type="PANTHER" id="PTHR43791:SF100">
    <property type="entry name" value="SUGAR TRANSPORTER"/>
    <property type="match status" value="1"/>
</dbReference>
<dbReference type="Pfam" id="PF07690">
    <property type="entry name" value="MFS_1"/>
    <property type="match status" value="1"/>
</dbReference>
<proteinExistence type="predicted"/>
<dbReference type="EMBL" id="CP051774">
    <property type="protein sequence ID" value="QJE94712.1"/>
    <property type="molecule type" value="Genomic_DNA"/>
</dbReference>
<dbReference type="CDD" id="cd17319">
    <property type="entry name" value="MFS_ExuT_GudP_like"/>
    <property type="match status" value="1"/>
</dbReference>
<dbReference type="KEGG" id="luo:HHL09_02595"/>
<feature type="transmembrane region" description="Helical" evidence="6">
    <location>
        <begin position="361"/>
        <end position="388"/>
    </location>
</feature>
<evidence type="ECO:0000256" key="5">
    <source>
        <dbReference type="ARBA" id="ARBA00023136"/>
    </source>
</evidence>
<feature type="domain" description="Major facilitator superfamily (MFS) profile" evidence="7">
    <location>
        <begin position="22"/>
        <end position="432"/>
    </location>
</feature>
<protein>
    <submittedName>
        <fullName evidence="8">MFS transporter</fullName>
    </submittedName>
</protein>
<keyword evidence="4 6" id="KW-1133">Transmembrane helix</keyword>
<feature type="transmembrane region" description="Helical" evidence="6">
    <location>
        <begin position="252"/>
        <end position="269"/>
    </location>
</feature>
<dbReference type="InterPro" id="IPR020846">
    <property type="entry name" value="MFS_dom"/>
</dbReference>